<dbReference type="PANTHER" id="PTHR13501:SF8">
    <property type="entry name" value="LARGE RIBOSOMAL SUBUNIT PROTEIN UL22M"/>
    <property type="match status" value="1"/>
</dbReference>
<dbReference type="HAMAP" id="MF_01331_B">
    <property type="entry name" value="Ribosomal_uL22_B"/>
    <property type="match status" value="1"/>
</dbReference>
<evidence type="ECO:0000256" key="8">
    <source>
        <dbReference type="RuleBase" id="RU004005"/>
    </source>
</evidence>
<keyword evidence="3 7" id="KW-0694">RNA-binding</keyword>
<comment type="similarity">
    <text evidence="1 7 8">Belongs to the universal ribosomal protein uL22 family.</text>
</comment>
<evidence type="ECO:0000256" key="7">
    <source>
        <dbReference type="HAMAP-Rule" id="MF_01331"/>
    </source>
</evidence>
<protein>
    <recommendedName>
        <fullName evidence="6 7">Large ribosomal subunit protein uL22</fullName>
    </recommendedName>
</protein>
<evidence type="ECO:0000256" key="5">
    <source>
        <dbReference type="ARBA" id="ARBA00023274"/>
    </source>
</evidence>
<dbReference type="SUPFAM" id="SSF54843">
    <property type="entry name" value="Ribosomal protein L22"/>
    <property type="match status" value="1"/>
</dbReference>
<evidence type="ECO:0000256" key="6">
    <source>
        <dbReference type="ARBA" id="ARBA00035207"/>
    </source>
</evidence>
<accession>A0ABU5EY82</accession>
<keyword evidence="13" id="KW-1185">Reference proteome</keyword>
<name>A0ABU5EY82_9BACT</name>
<feature type="compositionally biased region" description="Low complexity" evidence="11">
    <location>
        <begin position="130"/>
        <end position="147"/>
    </location>
</feature>
<evidence type="ECO:0000313" key="12">
    <source>
        <dbReference type="EMBL" id="MDY3560272.1"/>
    </source>
</evidence>
<feature type="region of interest" description="Disordered" evidence="11">
    <location>
        <begin position="124"/>
        <end position="147"/>
    </location>
</feature>
<dbReference type="Proteomes" id="UP001272242">
    <property type="component" value="Unassembled WGS sequence"/>
</dbReference>
<evidence type="ECO:0000256" key="2">
    <source>
        <dbReference type="ARBA" id="ARBA00022730"/>
    </source>
</evidence>
<dbReference type="Pfam" id="PF00237">
    <property type="entry name" value="Ribosomal_L22"/>
    <property type="match status" value="1"/>
</dbReference>
<dbReference type="EMBL" id="JAXBLV010000177">
    <property type="protein sequence ID" value="MDY3560272.1"/>
    <property type="molecule type" value="Genomic_DNA"/>
</dbReference>
<gene>
    <name evidence="7 12" type="primary">rplV</name>
    <name evidence="12" type="ORF">R5W23_001501</name>
</gene>
<dbReference type="PANTHER" id="PTHR13501">
    <property type="entry name" value="CHLOROPLAST 50S RIBOSOMAL PROTEIN L22-RELATED"/>
    <property type="match status" value="1"/>
</dbReference>
<dbReference type="RefSeq" id="WP_320686871.1">
    <property type="nucleotide sequence ID" value="NZ_JAXBLV010000177.1"/>
</dbReference>
<evidence type="ECO:0000256" key="4">
    <source>
        <dbReference type="ARBA" id="ARBA00022980"/>
    </source>
</evidence>
<keyword evidence="5 7" id="KW-0687">Ribonucleoprotein</keyword>
<comment type="function">
    <text evidence="7">The globular domain of the protein is located near the polypeptide exit tunnel on the outside of the subunit, while an extended beta-hairpin is found that lines the wall of the exit tunnel in the center of the 70S ribosome.</text>
</comment>
<reference evidence="13" key="1">
    <citation type="journal article" date="2023" name="Mar. Drugs">
        <title>Gemmata algarum, a Novel Planctomycete Isolated from an Algal Mat, Displays Antimicrobial Activity.</title>
        <authorList>
            <person name="Kumar G."/>
            <person name="Kallscheuer N."/>
            <person name="Kashif M."/>
            <person name="Ahamad S."/>
            <person name="Jagadeeshwari U."/>
            <person name="Pannikurungottu S."/>
            <person name="Haufschild T."/>
            <person name="Kabuu M."/>
            <person name="Sasikala C."/>
            <person name="Jogler C."/>
            <person name="Ramana C."/>
        </authorList>
    </citation>
    <scope>NUCLEOTIDE SEQUENCE [LARGE SCALE GENOMIC DNA]</scope>
    <source>
        <strain evidence="13">JC673</strain>
    </source>
</reference>
<dbReference type="CDD" id="cd00336">
    <property type="entry name" value="Ribosomal_L22"/>
    <property type="match status" value="1"/>
</dbReference>
<dbReference type="InterPro" id="IPR005727">
    <property type="entry name" value="Ribosomal_uL22_bac/chlpt-type"/>
</dbReference>
<dbReference type="InterPro" id="IPR036394">
    <property type="entry name" value="Ribosomal_uL22_sf"/>
</dbReference>
<evidence type="ECO:0000256" key="10">
    <source>
        <dbReference type="RuleBase" id="RU004008"/>
    </source>
</evidence>
<dbReference type="NCBIfam" id="TIGR01044">
    <property type="entry name" value="rplV_bact"/>
    <property type="match status" value="1"/>
</dbReference>
<dbReference type="InterPro" id="IPR047867">
    <property type="entry name" value="Ribosomal_uL22_bac/org-type"/>
</dbReference>
<keyword evidence="4 7" id="KW-0689">Ribosomal protein</keyword>
<comment type="caution">
    <text evidence="12">The sequence shown here is derived from an EMBL/GenBank/DDBJ whole genome shotgun (WGS) entry which is preliminary data.</text>
</comment>
<comment type="subunit">
    <text evidence="7 9">Part of the 50S ribosomal subunit.</text>
</comment>
<dbReference type="GO" id="GO:0005840">
    <property type="term" value="C:ribosome"/>
    <property type="evidence" value="ECO:0007669"/>
    <property type="project" value="UniProtKB-KW"/>
</dbReference>
<evidence type="ECO:0000256" key="9">
    <source>
        <dbReference type="RuleBase" id="RU004006"/>
    </source>
</evidence>
<evidence type="ECO:0000256" key="1">
    <source>
        <dbReference type="ARBA" id="ARBA00009451"/>
    </source>
</evidence>
<proteinExistence type="inferred from homology"/>
<sequence length="147" mass="15979">MSRTALPTAHWPLIAMDYKAIHRFADVGPRKIRLFADLIRGKNVDEALQLLSFYHNRGAKLLLAVVKSAYGNADDRECPDPDGLIVSECRVDGAPTFKRIQPRARGTAFGILRRMSHIHVTLSDPADNTPAPSVAPVEAPAAAAPTT</sequence>
<keyword evidence="2 7" id="KW-0699">rRNA-binding</keyword>
<organism evidence="12 13">
    <name type="scientific">Gemmata algarum</name>
    <dbReference type="NCBI Taxonomy" id="2975278"/>
    <lineage>
        <taxon>Bacteria</taxon>
        <taxon>Pseudomonadati</taxon>
        <taxon>Planctomycetota</taxon>
        <taxon>Planctomycetia</taxon>
        <taxon>Gemmatales</taxon>
        <taxon>Gemmataceae</taxon>
        <taxon>Gemmata</taxon>
    </lineage>
</organism>
<comment type="function">
    <text evidence="7 10">This protein binds specifically to 23S rRNA; its binding is stimulated by other ribosomal proteins, e.g., L4, L17, and L20. It is important during the early stages of 50S assembly. It makes multiple contacts with different domains of the 23S rRNA in the assembled 50S subunit and ribosome.</text>
</comment>
<dbReference type="Gene3D" id="3.90.470.10">
    <property type="entry name" value="Ribosomal protein L22/L17"/>
    <property type="match status" value="1"/>
</dbReference>
<evidence type="ECO:0000256" key="3">
    <source>
        <dbReference type="ARBA" id="ARBA00022884"/>
    </source>
</evidence>
<evidence type="ECO:0000313" key="13">
    <source>
        <dbReference type="Proteomes" id="UP001272242"/>
    </source>
</evidence>
<dbReference type="InterPro" id="IPR001063">
    <property type="entry name" value="Ribosomal_uL22"/>
</dbReference>
<evidence type="ECO:0000256" key="11">
    <source>
        <dbReference type="SAM" id="MobiDB-lite"/>
    </source>
</evidence>